<evidence type="ECO:0000313" key="3">
    <source>
        <dbReference type="Proteomes" id="UP000248134"/>
    </source>
</evidence>
<dbReference type="Pfam" id="PF19994">
    <property type="entry name" value="GASH"/>
    <property type="match status" value="1"/>
</dbReference>
<evidence type="ECO:0000259" key="1">
    <source>
        <dbReference type="Pfam" id="PF19994"/>
    </source>
</evidence>
<sequence length="361" mass="39430">MATQEVPVMDPDFTRWYREVSLEDSKAQARWIGLNKAIASPNRALVEVLTRLAFGTKAAGYKDPELAEKLAAFHAAFEAADEDYEPEKRESQVLAACALVRLFGSYSVAPLAVTTASFNGDRKLSLPMDLVGLAEQAIVDLSTVRRVRPDVSRLKVAIQKFSWEPDLTSLNPNDPQSFKPLFAGLVDGVNASLRTATTGLNASIDKMSSYIRVVDEELQMLWWLLGERSLDLDLPFDKVENPVQPIVFAKELAGLTVVCPGPLAIAALLARSGLKSRGKLSVVAVANAVPLDWATATMDELPASPVSTPIHFALDKRVEAGVSDAWAANWSALCGLGEDVSLSPLRLSELFYREHLFLTYE</sequence>
<accession>A0A323UIL0</accession>
<name>A0A323UIL0_RHOPL</name>
<dbReference type="InterPro" id="IPR045523">
    <property type="entry name" value="GASH"/>
</dbReference>
<protein>
    <recommendedName>
        <fullName evidence="1">GTPase-associated system helical domain-containing protein</fullName>
    </recommendedName>
</protein>
<reference evidence="2 3" key="1">
    <citation type="submission" date="2018-06" db="EMBL/GenBank/DDBJ databases">
        <title>Draft Whole-Genome Sequence of the purple photosynthetic bacterium Rhodospeudomonas palustris XCP.</title>
        <authorList>
            <person name="Rayyan A."/>
            <person name="Meyer T.E."/>
            <person name="Kyndt J.A."/>
        </authorList>
    </citation>
    <scope>NUCLEOTIDE SEQUENCE [LARGE SCALE GENOMIC DNA]</scope>
    <source>
        <strain evidence="2 3">XCP</strain>
    </source>
</reference>
<dbReference type="Proteomes" id="UP000248134">
    <property type="component" value="Unassembled WGS sequence"/>
</dbReference>
<dbReference type="RefSeq" id="WP_110785211.1">
    <property type="nucleotide sequence ID" value="NZ_QKQS01000010.1"/>
</dbReference>
<evidence type="ECO:0000313" key="2">
    <source>
        <dbReference type="EMBL" id="PZA12842.1"/>
    </source>
</evidence>
<dbReference type="AlphaFoldDB" id="A0A323UIL0"/>
<organism evidence="2 3">
    <name type="scientific">Rhodopseudomonas palustris</name>
    <dbReference type="NCBI Taxonomy" id="1076"/>
    <lineage>
        <taxon>Bacteria</taxon>
        <taxon>Pseudomonadati</taxon>
        <taxon>Pseudomonadota</taxon>
        <taxon>Alphaproteobacteria</taxon>
        <taxon>Hyphomicrobiales</taxon>
        <taxon>Nitrobacteraceae</taxon>
        <taxon>Rhodopseudomonas</taxon>
    </lineage>
</organism>
<dbReference type="EMBL" id="QKQS01000010">
    <property type="protein sequence ID" value="PZA12842.1"/>
    <property type="molecule type" value="Genomic_DNA"/>
</dbReference>
<proteinExistence type="predicted"/>
<comment type="caution">
    <text evidence="2">The sequence shown here is derived from an EMBL/GenBank/DDBJ whole genome shotgun (WGS) entry which is preliminary data.</text>
</comment>
<gene>
    <name evidence="2" type="ORF">DNX69_06550</name>
</gene>
<feature type="domain" description="GTPase-associated system helical" evidence="1">
    <location>
        <begin position="176"/>
        <end position="356"/>
    </location>
</feature>